<name>A0A5S4F3V5_9ACTN</name>
<dbReference type="InterPro" id="IPR000086">
    <property type="entry name" value="NUDIX_hydrolase_dom"/>
</dbReference>
<dbReference type="GO" id="GO:0016787">
    <property type="term" value="F:hydrolase activity"/>
    <property type="evidence" value="ECO:0007669"/>
    <property type="project" value="UniProtKB-KW"/>
</dbReference>
<dbReference type="Pfam" id="PF00293">
    <property type="entry name" value="NUDIX"/>
    <property type="match status" value="1"/>
</dbReference>
<comment type="caution">
    <text evidence="6">The sequence shown here is derived from an EMBL/GenBank/DDBJ whole genome shotgun (WGS) entry which is preliminary data.</text>
</comment>
<dbReference type="EMBL" id="VCKY01000175">
    <property type="protein sequence ID" value="TMR10838.1"/>
    <property type="molecule type" value="Genomic_DNA"/>
</dbReference>
<gene>
    <name evidence="6" type="ORF">ETD86_37890</name>
</gene>
<feature type="domain" description="Nudix hydrolase" evidence="5">
    <location>
        <begin position="44"/>
        <end position="175"/>
    </location>
</feature>
<evidence type="ECO:0000259" key="5">
    <source>
        <dbReference type="PROSITE" id="PS51462"/>
    </source>
</evidence>
<dbReference type="PROSITE" id="PS00893">
    <property type="entry name" value="NUDIX_BOX"/>
    <property type="match status" value="1"/>
</dbReference>
<sequence length="183" mass="20200">MRPWPRSWASSRCSWPVPTARCGADMPMSPFLARLREKIGSELLMLPSASGFVFDDAGRLLVARHGDVGLWAAPGGGIDPDERPQDAVARELHEELGIEIAVRGLIGVYGGPEFRARYPNGHQCAYVIAVYGCTIVSGVPEPDGAEITGYRWVTEDELPELPTTTWMPLVAPEAFTWWREHAR</sequence>
<comment type="similarity">
    <text evidence="2 4">Belongs to the Nudix hydrolase family.</text>
</comment>
<evidence type="ECO:0000256" key="1">
    <source>
        <dbReference type="ARBA" id="ARBA00001946"/>
    </source>
</evidence>
<dbReference type="PANTHER" id="PTHR43046">
    <property type="entry name" value="GDP-MANNOSE MANNOSYL HYDROLASE"/>
    <property type="match status" value="1"/>
</dbReference>
<reference evidence="6 7" key="1">
    <citation type="submission" date="2019-05" db="EMBL/GenBank/DDBJ databases">
        <title>Draft genome sequence of Nonomuraea turkmeniaca DSM 43926.</title>
        <authorList>
            <person name="Saricaoglu S."/>
            <person name="Isik K."/>
        </authorList>
    </citation>
    <scope>NUCLEOTIDE SEQUENCE [LARGE SCALE GENOMIC DNA]</scope>
    <source>
        <strain evidence="6 7">DSM 43926</strain>
    </source>
</reference>
<accession>A0A5S4F3V5</accession>
<dbReference type="PROSITE" id="PS51462">
    <property type="entry name" value="NUDIX"/>
    <property type="match status" value="1"/>
</dbReference>
<dbReference type="PRINTS" id="PR00502">
    <property type="entry name" value="NUDIXFAMILY"/>
</dbReference>
<organism evidence="6 7">
    <name type="scientific">Nonomuraea turkmeniaca</name>
    <dbReference type="NCBI Taxonomy" id="103838"/>
    <lineage>
        <taxon>Bacteria</taxon>
        <taxon>Bacillati</taxon>
        <taxon>Actinomycetota</taxon>
        <taxon>Actinomycetes</taxon>
        <taxon>Streptosporangiales</taxon>
        <taxon>Streptosporangiaceae</taxon>
        <taxon>Nonomuraea</taxon>
    </lineage>
</organism>
<evidence type="ECO:0000256" key="2">
    <source>
        <dbReference type="ARBA" id="ARBA00005582"/>
    </source>
</evidence>
<dbReference type="SUPFAM" id="SSF55811">
    <property type="entry name" value="Nudix"/>
    <property type="match status" value="1"/>
</dbReference>
<protein>
    <submittedName>
        <fullName evidence="6">NUDIX domain-containing protein</fullName>
    </submittedName>
</protein>
<proteinExistence type="inferred from homology"/>
<dbReference type="AlphaFoldDB" id="A0A5S4F3V5"/>
<keyword evidence="3 4" id="KW-0378">Hydrolase</keyword>
<dbReference type="Gene3D" id="3.90.79.10">
    <property type="entry name" value="Nucleoside Triphosphate Pyrophosphohydrolase"/>
    <property type="match status" value="1"/>
</dbReference>
<evidence type="ECO:0000313" key="7">
    <source>
        <dbReference type="Proteomes" id="UP000309128"/>
    </source>
</evidence>
<dbReference type="Proteomes" id="UP000309128">
    <property type="component" value="Unassembled WGS sequence"/>
</dbReference>
<comment type="cofactor">
    <cofactor evidence="1">
        <name>Mg(2+)</name>
        <dbReference type="ChEBI" id="CHEBI:18420"/>
    </cofactor>
</comment>
<dbReference type="InterPro" id="IPR020476">
    <property type="entry name" value="Nudix_hydrolase"/>
</dbReference>
<evidence type="ECO:0000256" key="3">
    <source>
        <dbReference type="ARBA" id="ARBA00022801"/>
    </source>
</evidence>
<evidence type="ECO:0000256" key="4">
    <source>
        <dbReference type="RuleBase" id="RU003476"/>
    </source>
</evidence>
<dbReference type="PANTHER" id="PTHR43046:SF2">
    <property type="entry name" value="8-OXO-DGTP DIPHOSPHATASE-RELATED"/>
    <property type="match status" value="1"/>
</dbReference>
<evidence type="ECO:0000313" key="6">
    <source>
        <dbReference type="EMBL" id="TMR10838.1"/>
    </source>
</evidence>
<dbReference type="InterPro" id="IPR015797">
    <property type="entry name" value="NUDIX_hydrolase-like_dom_sf"/>
</dbReference>
<keyword evidence="7" id="KW-1185">Reference proteome</keyword>
<dbReference type="InterPro" id="IPR020084">
    <property type="entry name" value="NUDIX_hydrolase_CS"/>
</dbReference>
<dbReference type="OrthoDB" id="9814308at2"/>